<dbReference type="PROSITE" id="PS51125">
    <property type="entry name" value="NHL"/>
    <property type="match status" value="4"/>
</dbReference>
<dbReference type="CDD" id="cd05819">
    <property type="entry name" value="NHL"/>
    <property type="match status" value="1"/>
</dbReference>
<dbReference type="SUPFAM" id="SSF101898">
    <property type="entry name" value="NHL repeat"/>
    <property type="match status" value="1"/>
</dbReference>
<dbReference type="InterPro" id="IPR011042">
    <property type="entry name" value="6-blade_b-propeller_TolB-like"/>
</dbReference>
<proteinExistence type="predicted"/>
<reference evidence="2" key="1">
    <citation type="submission" date="2018-05" db="EMBL/GenBank/DDBJ databases">
        <authorList>
            <person name="Lanie J.A."/>
            <person name="Ng W.-L."/>
            <person name="Kazmierczak K.M."/>
            <person name="Andrzejewski T.M."/>
            <person name="Davidsen T.M."/>
            <person name="Wayne K.J."/>
            <person name="Tettelin H."/>
            <person name="Glass J.I."/>
            <person name="Rusch D."/>
            <person name="Podicherti R."/>
            <person name="Tsui H.-C.T."/>
            <person name="Winkler M.E."/>
        </authorList>
    </citation>
    <scope>NUCLEOTIDE SEQUENCE</scope>
</reference>
<keyword evidence="1" id="KW-0677">Repeat</keyword>
<dbReference type="GO" id="GO:0008270">
    <property type="term" value="F:zinc ion binding"/>
    <property type="evidence" value="ECO:0007669"/>
    <property type="project" value="UniProtKB-KW"/>
</dbReference>
<dbReference type="Pfam" id="PF01436">
    <property type="entry name" value="NHL"/>
    <property type="match status" value="4"/>
</dbReference>
<dbReference type="InterPro" id="IPR050952">
    <property type="entry name" value="TRIM-NHL_E3_ligases"/>
</dbReference>
<dbReference type="Gene3D" id="2.120.10.30">
    <property type="entry name" value="TolB, C-terminal domain"/>
    <property type="match status" value="4"/>
</dbReference>
<protein>
    <recommendedName>
        <fullName evidence="3">SMP-30/Gluconolactonase/LRE-like region domain-containing protein</fullName>
    </recommendedName>
</protein>
<gene>
    <name evidence="2" type="ORF">METZ01_LOCUS3675</name>
</gene>
<accession>A0A381N873</accession>
<dbReference type="AlphaFoldDB" id="A0A381N873"/>
<dbReference type="InterPro" id="IPR001258">
    <property type="entry name" value="NHL_repeat"/>
</dbReference>
<sequence length="329" mass="36408">MTTKIEQPLSQKRLYRYHDVIGLLSAAGPGFSGPVSVITGPVDELYVANRASPKQPEAVRITRCTKEGDFLEHFGEWGEEPGQFIWVTSIAFSPQGELYLADESSNQISVFNANNSFVRRFGEPGSGPSQFDRPSGMAFGPGGNLYVVDTLNHRVQILTTEGDFVSQWGGLGAGDGQLNMPWGIAIDNAGGVYIADWRNDRVQKFDADGKFMMSFGSSGDGEGQFNRPNGIAVDNDGDIYVCDWLNDRVQVFDQAGSFKDVLIGHSGMSKWGRTFLDANPDIEQKLELATQNIEMKQRFYRPVSVHIDAAGKVFVADCYRHRVQIYQKL</sequence>
<evidence type="ECO:0000313" key="2">
    <source>
        <dbReference type="EMBL" id="SUZ50821.1"/>
    </source>
</evidence>
<name>A0A381N873_9ZZZZ</name>
<dbReference type="PANTHER" id="PTHR24104">
    <property type="entry name" value="E3 UBIQUITIN-PROTEIN LIGASE NHLRC1-RELATED"/>
    <property type="match status" value="1"/>
</dbReference>
<dbReference type="EMBL" id="UINC01000190">
    <property type="protein sequence ID" value="SUZ50821.1"/>
    <property type="molecule type" value="Genomic_DNA"/>
</dbReference>
<organism evidence="2">
    <name type="scientific">marine metagenome</name>
    <dbReference type="NCBI Taxonomy" id="408172"/>
    <lineage>
        <taxon>unclassified sequences</taxon>
        <taxon>metagenomes</taxon>
        <taxon>ecological metagenomes</taxon>
    </lineage>
</organism>
<dbReference type="PANTHER" id="PTHR24104:SF25">
    <property type="entry name" value="PROTEIN LIN-41"/>
    <property type="match status" value="1"/>
</dbReference>
<evidence type="ECO:0000256" key="1">
    <source>
        <dbReference type="ARBA" id="ARBA00022737"/>
    </source>
</evidence>
<evidence type="ECO:0008006" key="3">
    <source>
        <dbReference type="Google" id="ProtNLM"/>
    </source>
</evidence>